<dbReference type="SUPFAM" id="SSF46579">
    <property type="entry name" value="Prefoldin"/>
    <property type="match status" value="1"/>
</dbReference>
<dbReference type="Pfam" id="PF01920">
    <property type="entry name" value="Prefoldin_2"/>
    <property type="match status" value="1"/>
</dbReference>
<evidence type="ECO:0000256" key="2">
    <source>
        <dbReference type="ARBA" id="ARBA00023186"/>
    </source>
</evidence>
<feature type="signal peptide" evidence="7">
    <location>
        <begin position="1"/>
        <end position="21"/>
    </location>
</feature>
<dbReference type="CDD" id="cd23161">
    <property type="entry name" value="Prefoldin_6"/>
    <property type="match status" value="1"/>
</dbReference>
<proteinExistence type="inferred from homology"/>
<comment type="subunit">
    <text evidence="4">Heterohexamer of two PFD-alpha type and four PFD-beta type subunits. Component of the PAQosome complex which is responsible for the biogenesis of several protein complexes and which consists of R2TP complex members RUVBL1, RUVBL2, RPAP3 and PIH1D1, URI complex members PFDN2, PFDN6, PDRG1, UXT and URI1 as well as ASDURF, POLR2E and DNAAF10/WDR92.</text>
</comment>
<reference evidence="8" key="3">
    <citation type="submission" date="2025-09" db="UniProtKB">
        <authorList>
            <consortium name="Ensembl"/>
        </authorList>
    </citation>
    <scope>IDENTIFICATION</scope>
</reference>
<sequence>MVLQNRMALDILLASQGGTCALIGQECCVYIPDVYNTTWQRAKHLEKIARDHGGKRPSWNSWWSDFFSWLPEPRRAQLALIRQGEEGDGLRGRTTNPMVHRGARQTWTVRKPGGEVACAARRGAQHRSSGGPDRTLMADLIQKKLQGELEKYQQLQKDLSKSMAARQKLEAQLTENNIVKEELGLLDATNTVYKLIGPVLVKQDMDEAKATVSKRLDYIAGEIKRYELQMQESEKKAEQQREVLARLQQDYQRSQGKGAAKA</sequence>
<dbReference type="InterPro" id="IPR002777">
    <property type="entry name" value="PFD_beta-like"/>
</dbReference>
<dbReference type="Pfam" id="PF00429">
    <property type="entry name" value="TLV_coat"/>
    <property type="match status" value="1"/>
</dbReference>
<dbReference type="GO" id="GO:0006457">
    <property type="term" value="P:protein folding"/>
    <property type="evidence" value="ECO:0007669"/>
    <property type="project" value="InterPro"/>
</dbReference>
<dbReference type="AlphaFoldDB" id="A0A452HUH3"/>
<evidence type="ECO:0000313" key="8">
    <source>
        <dbReference type="Ensembl" id="ENSGAGP00000018799.1"/>
    </source>
</evidence>
<dbReference type="PANTHER" id="PTHR21431:SF0">
    <property type="entry name" value="PREFOLDIN SUBUNIT 6"/>
    <property type="match status" value="1"/>
</dbReference>
<evidence type="ECO:0000256" key="5">
    <source>
        <dbReference type="ARBA" id="ARBA00067453"/>
    </source>
</evidence>
<dbReference type="GO" id="GO:0051131">
    <property type="term" value="P:chaperone-mediated protein complex assembly"/>
    <property type="evidence" value="ECO:0007669"/>
    <property type="project" value="TreeGrafter"/>
</dbReference>
<dbReference type="Ensembl" id="ENSGAGT00000021430.1">
    <property type="protein sequence ID" value="ENSGAGP00000018799.1"/>
    <property type="gene ID" value="ENSGAGG00000013911.1"/>
</dbReference>
<name>A0A452HUH3_9SAUR</name>
<reference evidence="9" key="1">
    <citation type="journal article" date="2017" name="PLoS ONE">
        <title>The Agassiz's desert tortoise genome provides a resource for the conservation of a threatened species.</title>
        <authorList>
            <person name="Tollis M."/>
            <person name="DeNardo D.F."/>
            <person name="Cornelius J.A."/>
            <person name="Dolby G.A."/>
            <person name="Edwards T."/>
            <person name="Henen B.T."/>
            <person name="Karl A.E."/>
            <person name="Murphy R.W."/>
            <person name="Kusumi K."/>
        </authorList>
    </citation>
    <scope>NUCLEOTIDE SEQUENCE [LARGE SCALE GENOMIC DNA]</scope>
</reference>
<evidence type="ECO:0000313" key="9">
    <source>
        <dbReference type="Proteomes" id="UP000291020"/>
    </source>
</evidence>
<keyword evidence="7" id="KW-0732">Signal</keyword>
<accession>A0A452HUH3</accession>
<keyword evidence="2" id="KW-0143">Chaperone</keyword>
<dbReference type="FunFam" id="1.10.287.370:FF:000003">
    <property type="entry name" value="Prefoldin subunit 6"/>
    <property type="match status" value="1"/>
</dbReference>
<keyword evidence="9" id="KW-1185">Reference proteome</keyword>
<dbReference type="GO" id="GO:0016272">
    <property type="term" value="C:prefoldin complex"/>
    <property type="evidence" value="ECO:0007669"/>
    <property type="project" value="InterPro"/>
</dbReference>
<feature type="coiled-coil region" evidence="6">
    <location>
        <begin position="216"/>
        <end position="257"/>
    </location>
</feature>
<dbReference type="GO" id="GO:0005737">
    <property type="term" value="C:cytoplasm"/>
    <property type="evidence" value="ECO:0007669"/>
    <property type="project" value="TreeGrafter"/>
</dbReference>
<dbReference type="Gene3D" id="1.10.287.370">
    <property type="match status" value="1"/>
</dbReference>
<dbReference type="InterPro" id="IPR018154">
    <property type="entry name" value="TLV/ENV_coat_polyprotein"/>
</dbReference>
<evidence type="ECO:0000256" key="6">
    <source>
        <dbReference type="SAM" id="Coils"/>
    </source>
</evidence>
<dbReference type="GO" id="GO:0051082">
    <property type="term" value="F:unfolded protein binding"/>
    <property type="evidence" value="ECO:0007669"/>
    <property type="project" value="InterPro"/>
</dbReference>
<dbReference type="GO" id="GO:0051087">
    <property type="term" value="F:protein-folding chaperone binding"/>
    <property type="evidence" value="ECO:0007669"/>
    <property type="project" value="TreeGrafter"/>
</dbReference>
<dbReference type="PANTHER" id="PTHR21431">
    <property type="entry name" value="PREFOLDIN SUBUNIT 6"/>
    <property type="match status" value="1"/>
</dbReference>
<dbReference type="STRING" id="38772.ENSGAGP00000018799"/>
<dbReference type="Proteomes" id="UP000291020">
    <property type="component" value="Unassembled WGS sequence"/>
</dbReference>
<dbReference type="SUPFAM" id="SSF58069">
    <property type="entry name" value="Virus ectodomain"/>
    <property type="match status" value="1"/>
</dbReference>
<evidence type="ECO:0000256" key="4">
    <source>
        <dbReference type="ARBA" id="ARBA00064783"/>
    </source>
</evidence>
<feature type="chain" id="PRO_5019483629" description="Prefoldin subunit 6" evidence="7">
    <location>
        <begin position="22"/>
        <end position="262"/>
    </location>
</feature>
<evidence type="ECO:0000256" key="7">
    <source>
        <dbReference type="SAM" id="SignalP"/>
    </source>
</evidence>
<evidence type="ECO:0000256" key="1">
    <source>
        <dbReference type="ARBA" id="ARBA00008045"/>
    </source>
</evidence>
<comment type="function">
    <text evidence="3">Binds specifically to cytosolic chaperonin (c-CPN) and transfers target proteins to it. Binds to nascent polypeptide chain and promotes folding in an environment in which there are many competing pathways for nonnative proteins.</text>
</comment>
<protein>
    <recommendedName>
        <fullName evidence="5">Prefoldin subunit 6</fullName>
    </recommendedName>
</protein>
<keyword evidence="6" id="KW-0175">Coiled coil</keyword>
<dbReference type="Gene3D" id="1.10.287.210">
    <property type="match status" value="1"/>
</dbReference>
<organism evidence="8 9">
    <name type="scientific">Gopherus agassizii</name>
    <name type="common">Agassiz's desert tortoise</name>
    <dbReference type="NCBI Taxonomy" id="38772"/>
    <lineage>
        <taxon>Eukaryota</taxon>
        <taxon>Metazoa</taxon>
        <taxon>Chordata</taxon>
        <taxon>Craniata</taxon>
        <taxon>Vertebrata</taxon>
        <taxon>Euteleostomi</taxon>
        <taxon>Archelosauria</taxon>
        <taxon>Testudinata</taxon>
        <taxon>Testudines</taxon>
        <taxon>Cryptodira</taxon>
        <taxon>Durocryptodira</taxon>
        <taxon>Testudinoidea</taxon>
        <taxon>Testudinidae</taxon>
        <taxon>Gopherus</taxon>
    </lineage>
</organism>
<comment type="similarity">
    <text evidence="1">Belongs to the prefoldin subunit beta family.</text>
</comment>
<feature type="coiled-coil region" evidence="6">
    <location>
        <begin position="138"/>
        <end position="172"/>
    </location>
</feature>
<dbReference type="InterPro" id="IPR009053">
    <property type="entry name" value="Prefoldin"/>
</dbReference>
<evidence type="ECO:0000256" key="3">
    <source>
        <dbReference type="ARBA" id="ARBA00024667"/>
    </source>
</evidence>
<reference evidence="8" key="2">
    <citation type="submission" date="2025-08" db="UniProtKB">
        <authorList>
            <consortium name="Ensembl"/>
        </authorList>
    </citation>
    <scope>IDENTIFICATION</scope>
</reference>